<organism evidence="10 11">
    <name type="scientific">Luteibaculum oceani</name>
    <dbReference type="NCBI Taxonomy" id="1294296"/>
    <lineage>
        <taxon>Bacteria</taxon>
        <taxon>Pseudomonadati</taxon>
        <taxon>Bacteroidota</taxon>
        <taxon>Flavobacteriia</taxon>
        <taxon>Flavobacteriales</taxon>
        <taxon>Luteibaculaceae</taxon>
        <taxon>Luteibaculum</taxon>
    </lineage>
</organism>
<dbReference type="Pfam" id="PF02770">
    <property type="entry name" value="Acyl-CoA_dh_M"/>
    <property type="match status" value="1"/>
</dbReference>
<accession>A0A5C6VFA7</accession>
<dbReference type="Pfam" id="PF02771">
    <property type="entry name" value="Acyl-CoA_dh_N"/>
    <property type="match status" value="1"/>
</dbReference>
<dbReference type="Pfam" id="PF00441">
    <property type="entry name" value="Acyl-CoA_dh_1"/>
    <property type="match status" value="1"/>
</dbReference>
<evidence type="ECO:0000256" key="3">
    <source>
        <dbReference type="ARBA" id="ARBA00022630"/>
    </source>
</evidence>
<dbReference type="InterPro" id="IPR037069">
    <property type="entry name" value="AcylCoA_DH/ox_N_sf"/>
</dbReference>
<keyword evidence="5 6" id="KW-0560">Oxidoreductase</keyword>
<evidence type="ECO:0000256" key="4">
    <source>
        <dbReference type="ARBA" id="ARBA00022827"/>
    </source>
</evidence>
<evidence type="ECO:0000259" key="8">
    <source>
        <dbReference type="Pfam" id="PF02770"/>
    </source>
</evidence>
<comment type="caution">
    <text evidence="10">The sequence shown here is derived from an EMBL/GenBank/DDBJ whole genome shotgun (WGS) entry which is preliminary data.</text>
</comment>
<dbReference type="Gene3D" id="2.40.110.10">
    <property type="entry name" value="Butyryl-CoA Dehydrogenase, subunit A, domain 2"/>
    <property type="match status" value="1"/>
</dbReference>
<gene>
    <name evidence="10" type="ORF">FRX97_02270</name>
</gene>
<dbReference type="GO" id="GO:0003995">
    <property type="term" value="F:acyl-CoA dehydrogenase activity"/>
    <property type="evidence" value="ECO:0007669"/>
    <property type="project" value="TreeGrafter"/>
</dbReference>
<evidence type="ECO:0000256" key="6">
    <source>
        <dbReference type="RuleBase" id="RU362125"/>
    </source>
</evidence>
<comment type="similarity">
    <text evidence="2 6">Belongs to the acyl-CoA dehydrogenase family.</text>
</comment>
<evidence type="ECO:0000259" key="9">
    <source>
        <dbReference type="Pfam" id="PF02771"/>
    </source>
</evidence>
<keyword evidence="3 6" id="KW-0285">Flavoprotein</keyword>
<dbReference type="PANTHER" id="PTHR43884:SF12">
    <property type="entry name" value="ISOVALERYL-COA DEHYDROGENASE, MITOCHONDRIAL-RELATED"/>
    <property type="match status" value="1"/>
</dbReference>
<dbReference type="FunFam" id="1.10.540.10:FF:000002">
    <property type="entry name" value="Acyl-CoA dehydrogenase FadE19"/>
    <property type="match status" value="1"/>
</dbReference>
<feature type="domain" description="Acyl-CoA oxidase/dehydrogenase middle" evidence="8">
    <location>
        <begin position="122"/>
        <end position="212"/>
    </location>
</feature>
<evidence type="ECO:0000313" key="11">
    <source>
        <dbReference type="Proteomes" id="UP000321168"/>
    </source>
</evidence>
<dbReference type="OrthoDB" id="9802867at2"/>
<reference evidence="10 11" key="1">
    <citation type="submission" date="2019-08" db="EMBL/GenBank/DDBJ databases">
        <title>Genome of Luteibaculum oceani JCM 18817.</title>
        <authorList>
            <person name="Bowman J.P."/>
        </authorList>
    </citation>
    <scope>NUCLEOTIDE SEQUENCE [LARGE SCALE GENOMIC DNA]</scope>
    <source>
        <strain evidence="10 11">JCM 18817</strain>
    </source>
</reference>
<name>A0A5C6VFA7_9FLAO</name>
<sequence length="383" mass="42124">MSFQLTDEQEHFRKSVQDFVKSEILPYAEQWDRQESTPREIVKKLSDKGLLCPTIPKKYGGLELDQVRYGILHEEIGRGCSSVRSLLTVHSSLTAETISRWGNEAQKQQWLPKLCKGEKVAAFGLSEPTTGSDAQNVQTTYTQVDGGYVLNGHKKWITFSQMADLFVIVAKGDQGVCAFLVESVTEGCTVNPLTGMLGTKASMLGEIILEDCFVPEAHLLGRPGFGFAQIVNTALDNGRFSVACGSLGIARACLEDSVAYAKERQQFGSPIKDHQLIKQKITNMITEVKAARLLCYNAAHLRATKNPDSFIQTTVAKYYTTQAANRIASEAVQLHGAAGCHDSRPIQRYFRDAKIMEIIEGSSEIQQILIANQGLASLSSILS</sequence>
<keyword evidence="11" id="KW-1185">Reference proteome</keyword>
<comment type="cofactor">
    <cofactor evidence="1 6">
        <name>FAD</name>
        <dbReference type="ChEBI" id="CHEBI:57692"/>
    </cofactor>
</comment>
<evidence type="ECO:0000256" key="2">
    <source>
        <dbReference type="ARBA" id="ARBA00009347"/>
    </source>
</evidence>
<dbReference type="InterPro" id="IPR009075">
    <property type="entry name" value="AcylCo_DH/oxidase_C"/>
</dbReference>
<evidence type="ECO:0000313" key="10">
    <source>
        <dbReference type="EMBL" id="TXC81938.1"/>
    </source>
</evidence>
<dbReference type="InterPro" id="IPR046373">
    <property type="entry name" value="Acyl-CoA_Oxase/DH_mid-dom_sf"/>
</dbReference>
<dbReference type="FunFam" id="1.20.140.10:FF:000004">
    <property type="entry name" value="Acyl-CoA dehydrogenase FadE25"/>
    <property type="match status" value="1"/>
</dbReference>
<dbReference type="InterPro" id="IPR013786">
    <property type="entry name" value="AcylCoA_DH/ox_N"/>
</dbReference>
<dbReference type="Proteomes" id="UP000321168">
    <property type="component" value="Unassembled WGS sequence"/>
</dbReference>
<dbReference type="AlphaFoldDB" id="A0A5C6VFA7"/>
<dbReference type="InterPro" id="IPR006091">
    <property type="entry name" value="Acyl-CoA_Oxase/DH_mid-dom"/>
</dbReference>
<dbReference type="PANTHER" id="PTHR43884">
    <property type="entry name" value="ACYL-COA DEHYDROGENASE"/>
    <property type="match status" value="1"/>
</dbReference>
<feature type="domain" description="Acyl-CoA dehydrogenase/oxidase C-terminal" evidence="7">
    <location>
        <begin position="226"/>
        <end position="373"/>
    </location>
</feature>
<dbReference type="InterPro" id="IPR009100">
    <property type="entry name" value="AcylCoA_DH/oxidase_NM_dom_sf"/>
</dbReference>
<keyword evidence="4 6" id="KW-0274">FAD</keyword>
<evidence type="ECO:0000256" key="1">
    <source>
        <dbReference type="ARBA" id="ARBA00001974"/>
    </source>
</evidence>
<evidence type="ECO:0000256" key="5">
    <source>
        <dbReference type="ARBA" id="ARBA00023002"/>
    </source>
</evidence>
<dbReference type="Gene3D" id="1.20.140.10">
    <property type="entry name" value="Butyryl-CoA Dehydrogenase, subunit A, domain 3"/>
    <property type="match status" value="1"/>
</dbReference>
<dbReference type="SUPFAM" id="SSF47203">
    <property type="entry name" value="Acyl-CoA dehydrogenase C-terminal domain-like"/>
    <property type="match status" value="1"/>
</dbReference>
<dbReference type="InterPro" id="IPR036250">
    <property type="entry name" value="AcylCo_DH-like_C"/>
</dbReference>
<dbReference type="GO" id="GO:0050660">
    <property type="term" value="F:flavin adenine dinucleotide binding"/>
    <property type="evidence" value="ECO:0007669"/>
    <property type="project" value="InterPro"/>
</dbReference>
<evidence type="ECO:0000259" key="7">
    <source>
        <dbReference type="Pfam" id="PF00441"/>
    </source>
</evidence>
<dbReference type="SUPFAM" id="SSF56645">
    <property type="entry name" value="Acyl-CoA dehydrogenase NM domain-like"/>
    <property type="match status" value="1"/>
</dbReference>
<dbReference type="EMBL" id="VORB01000002">
    <property type="protein sequence ID" value="TXC81938.1"/>
    <property type="molecule type" value="Genomic_DNA"/>
</dbReference>
<dbReference type="Gene3D" id="1.10.540.10">
    <property type="entry name" value="Acyl-CoA dehydrogenase/oxidase, N-terminal domain"/>
    <property type="match status" value="1"/>
</dbReference>
<dbReference type="RefSeq" id="WP_147012964.1">
    <property type="nucleotide sequence ID" value="NZ_VORB01000002.1"/>
</dbReference>
<dbReference type="PIRSF" id="PIRSF016578">
    <property type="entry name" value="HsaA"/>
    <property type="match status" value="1"/>
</dbReference>
<protein>
    <submittedName>
        <fullName evidence="10">Acyl-CoA dehydrogenase</fullName>
    </submittedName>
</protein>
<proteinExistence type="inferred from homology"/>
<feature type="domain" description="Acyl-CoA dehydrogenase/oxidase N-terminal" evidence="9">
    <location>
        <begin position="6"/>
        <end position="118"/>
    </location>
</feature>